<dbReference type="InterPro" id="IPR003593">
    <property type="entry name" value="AAA+_ATPase"/>
</dbReference>
<name>A0A7G8BP32_9BACT</name>
<dbReference type="Pfam" id="PF00005">
    <property type="entry name" value="ABC_tran"/>
    <property type="match status" value="1"/>
</dbReference>
<dbReference type="InterPro" id="IPR003439">
    <property type="entry name" value="ABC_transporter-like_ATP-bd"/>
</dbReference>
<evidence type="ECO:0000313" key="4">
    <source>
        <dbReference type="EMBL" id="QNI34302.1"/>
    </source>
</evidence>
<dbReference type="Gene3D" id="3.40.50.300">
    <property type="entry name" value="P-loop containing nucleotide triphosphate hydrolases"/>
    <property type="match status" value="1"/>
</dbReference>
<evidence type="ECO:0000259" key="3">
    <source>
        <dbReference type="PROSITE" id="PS50893"/>
    </source>
</evidence>
<dbReference type="InterPro" id="IPR050334">
    <property type="entry name" value="Molybdenum_import_ModC"/>
</dbReference>
<dbReference type="InterPro" id="IPR027417">
    <property type="entry name" value="P-loop_NTPase"/>
</dbReference>
<keyword evidence="1" id="KW-0547">Nucleotide-binding</keyword>
<dbReference type="RefSeq" id="WP_186746369.1">
    <property type="nucleotide sequence ID" value="NZ_CP060394.1"/>
</dbReference>
<evidence type="ECO:0000313" key="5">
    <source>
        <dbReference type="Proteomes" id="UP000515312"/>
    </source>
</evidence>
<protein>
    <submittedName>
        <fullName evidence="4">ATP-binding cassette domain-containing protein</fullName>
    </submittedName>
</protein>
<dbReference type="KEGG" id="adin:H7849_10640"/>
<proteinExistence type="predicted"/>
<reference evidence="4 5" key="1">
    <citation type="submission" date="2020-08" db="EMBL/GenBank/DDBJ databases">
        <title>Edaphobacter telluris sp. nov. and Acidobacterium dinghuensis sp. nov., two acidobacteria isolated from forest soil.</title>
        <authorList>
            <person name="Fu J."/>
            <person name="Qiu L."/>
        </authorList>
    </citation>
    <scope>NUCLEOTIDE SEQUENCE [LARGE SCALE GENOMIC DNA]</scope>
    <source>
        <strain evidence="4">4Y35</strain>
    </source>
</reference>
<dbReference type="PANTHER" id="PTHR43514:SF4">
    <property type="entry name" value="ABC TRANSPORTER I FAMILY MEMBER 10"/>
    <property type="match status" value="1"/>
</dbReference>
<dbReference type="AlphaFoldDB" id="A0A7G8BP32"/>
<dbReference type="SUPFAM" id="SSF52540">
    <property type="entry name" value="P-loop containing nucleoside triphosphate hydrolases"/>
    <property type="match status" value="1"/>
</dbReference>
<evidence type="ECO:0000256" key="2">
    <source>
        <dbReference type="ARBA" id="ARBA00022840"/>
    </source>
</evidence>
<dbReference type="Proteomes" id="UP000515312">
    <property type="component" value="Chromosome"/>
</dbReference>
<keyword evidence="5" id="KW-1185">Reference proteome</keyword>
<keyword evidence="2 4" id="KW-0067">ATP-binding</keyword>
<accession>A0A7G8BP32</accession>
<feature type="domain" description="ABC transporter" evidence="3">
    <location>
        <begin position="1"/>
        <end position="237"/>
    </location>
</feature>
<dbReference type="GO" id="GO:0016887">
    <property type="term" value="F:ATP hydrolysis activity"/>
    <property type="evidence" value="ECO:0007669"/>
    <property type="project" value="InterPro"/>
</dbReference>
<dbReference type="PROSITE" id="PS50893">
    <property type="entry name" value="ABC_TRANSPORTER_2"/>
    <property type="match status" value="1"/>
</dbReference>
<dbReference type="GO" id="GO:0005524">
    <property type="term" value="F:ATP binding"/>
    <property type="evidence" value="ECO:0007669"/>
    <property type="project" value="UniProtKB-KW"/>
</dbReference>
<evidence type="ECO:0000256" key="1">
    <source>
        <dbReference type="ARBA" id="ARBA00022741"/>
    </source>
</evidence>
<organism evidence="4 5">
    <name type="scientific">Alloacidobacterium dinghuense</name>
    <dbReference type="NCBI Taxonomy" id="2763107"/>
    <lineage>
        <taxon>Bacteria</taxon>
        <taxon>Pseudomonadati</taxon>
        <taxon>Acidobacteriota</taxon>
        <taxon>Terriglobia</taxon>
        <taxon>Terriglobales</taxon>
        <taxon>Acidobacteriaceae</taxon>
        <taxon>Alloacidobacterium</taxon>
    </lineage>
</organism>
<dbReference type="SMART" id="SM00382">
    <property type="entry name" value="AAA"/>
    <property type="match status" value="1"/>
</dbReference>
<gene>
    <name evidence="4" type="ORF">H7849_10640</name>
</gene>
<sequence length="257" mass="28462">MSETAFLTADIEYRSGTFDLHINFSLNSLWTVLFGQSGAGKSTILRILGGLLQPQDARIVMQNHVLLDVKQGISIPAGKRKIGYVTQRPALFPHMTVHRNVAFGLHTLPAKQRGERVHEMLRLFRVADLSERMPKELSGGEYQRVALARALAPEPKLLMLDEPFTGLDADLKESILAELTVWLAARQVPALYVSHDLGEAYQTAADVIVVGKGRIEIQGPVQEVLAPRRDRLLRQLGVVSRPTPAPVLDESQTLPRP</sequence>
<dbReference type="EMBL" id="CP060394">
    <property type="protein sequence ID" value="QNI34302.1"/>
    <property type="molecule type" value="Genomic_DNA"/>
</dbReference>
<dbReference type="PANTHER" id="PTHR43514">
    <property type="entry name" value="ABC TRANSPORTER I FAMILY MEMBER 10"/>
    <property type="match status" value="1"/>
</dbReference>